<evidence type="ECO:0000256" key="4">
    <source>
        <dbReference type="ARBA" id="ARBA00022763"/>
    </source>
</evidence>
<evidence type="ECO:0000256" key="7">
    <source>
        <dbReference type="ARBA" id="ARBA00023204"/>
    </source>
</evidence>
<dbReference type="GO" id="GO:0006281">
    <property type="term" value="P:DNA repair"/>
    <property type="evidence" value="ECO:0007669"/>
    <property type="project" value="UniProtKB-KW"/>
</dbReference>
<keyword evidence="12" id="KW-1185">Reference proteome</keyword>
<dbReference type="GO" id="GO:0046872">
    <property type="term" value="F:metal ion binding"/>
    <property type="evidence" value="ECO:0007669"/>
    <property type="project" value="UniProtKB-KW"/>
</dbReference>
<evidence type="ECO:0000256" key="8">
    <source>
        <dbReference type="ARBA" id="ARBA00031936"/>
    </source>
</evidence>
<accession>A0A1J0GVZ4</accession>
<evidence type="ECO:0000256" key="1">
    <source>
        <dbReference type="ARBA" id="ARBA00018590"/>
    </source>
</evidence>
<dbReference type="GO" id="GO:0006260">
    <property type="term" value="P:DNA replication"/>
    <property type="evidence" value="ECO:0007669"/>
    <property type="project" value="UniProtKB-KW"/>
</dbReference>
<dbReference type="InterPro" id="IPR044947">
    <property type="entry name" value="Phage_T4_Gp32_ssDNA-bd_sf"/>
</dbReference>
<dbReference type="GO" id="GO:0003677">
    <property type="term" value="F:DNA binding"/>
    <property type="evidence" value="ECO:0007669"/>
    <property type="project" value="UniProtKB-KW"/>
</dbReference>
<reference evidence="11 12" key="1">
    <citation type="submission" date="2016-09" db="EMBL/GenBank/DDBJ databases">
        <title>Complete Genome Sequence of Streptomyces 5a phage BRock.</title>
        <authorList>
            <person name="Crossman A."/>
            <person name="Baron S."/>
            <person name="Jamdagni P."/>
            <person name="Khatri P."/>
            <person name="Sharma D."/>
            <person name="Pandey M."/>
            <person name="Goyal S."/>
            <person name="Kumar S."/>
            <person name="Phogat A."/>
            <person name="Chawla G."/>
            <person name="Pasricha M."/>
            <person name="Gupta K."/>
            <person name="Bazzad D."/>
            <person name="Aggarwal V."/>
            <person name="Poughat A."/>
            <person name="Singh K."/>
            <person name="Rana P."/>
            <person name="Gautam R."/>
            <person name="Sharma V."/>
            <person name="Tyagi D."/>
            <person name="Shahi A."/>
            <person name="Jangra N."/>
            <person name="Malik M."/>
            <person name="Sidhu P.K."/>
            <person name="Malik S."/>
            <person name="Ghalyan Y."/>
            <person name="Sharma S.S."/>
            <person name="Malik A."/>
            <person name="Chuttani R."/>
            <person name="Bamal N."/>
            <person name="Bhadula D."/>
            <person name="Batra A."/>
            <person name="Temple L."/>
            <person name="Nehra K."/>
        </authorList>
    </citation>
    <scope>NUCLEOTIDE SEQUENCE [LARGE SCALE GENOMIC DNA]</scope>
</reference>
<dbReference type="RefSeq" id="YP_009831811.1">
    <property type="nucleotide sequence ID" value="NC_048650.1"/>
</dbReference>
<evidence type="ECO:0000256" key="6">
    <source>
        <dbReference type="ARBA" id="ARBA00023125"/>
    </source>
</evidence>
<keyword evidence="3" id="KW-0479">Metal-binding</keyword>
<sequence>MAVRRRPVNNNVETDNEAPETEPTQERSASRSIRSKAVGSGWGNSSSQSTRKTEKAPFLDLRNGRRLIKFLDEEPVVRFSRHWIQGKGYSNCPVSLGTEDSCPLCDKDHRPGQAFLMNVLDLTANPNNAGEYEVHTYTFGTEVKNKLISFLQDPTGRYPSLNDEKWYWEIYQSTDGNTGRKTTNVMPIKARDVQDDFGIEPLTEYEIEAASKRYDETSVFSPFLDKLEELARNL</sequence>
<evidence type="ECO:0000256" key="2">
    <source>
        <dbReference type="ARBA" id="ARBA00022705"/>
    </source>
</evidence>
<evidence type="ECO:0000313" key="11">
    <source>
        <dbReference type="EMBL" id="APC46348.1"/>
    </source>
</evidence>
<keyword evidence="6" id="KW-0238">DNA-binding</keyword>
<evidence type="ECO:0000313" key="12">
    <source>
        <dbReference type="Proteomes" id="UP000224898"/>
    </source>
</evidence>
<feature type="region of interest" description="Disordered" evidence="10">
    <location>
        <begin position="1"/>
        <end position="57"/>
    </location>
</feature>
<protein>
    <recommendedName>
        <fullName evidence="1">Single-stranded DNA-binding protein</fullName>
    </recommendedName>
    <alternativeName>
        <fullName evidence="8">Gp32</fullName>
    </alternativeName>
    <alternativeName>
        <fullName evidence="9">Helix-destabilizing protein</fullName>
    </alternativeName>
</protein>
<dbReference type="SUPFAM" id="SSF50249">
    <property type="entry name" value="Nucleic acid-binding proteins"/>
    <property type="match status" value="1"/>
</dbReference>
<evidence type="ECO:0000256" key="5">
    <source>
        <dbReference type="ARBA" id="ARBA00022833"/>
    </source>
</evidence>
<evidence type="ECO:0000256" key="3">
    <source>
        <dbReference type="ARBA" id="ARBA00022723"/>
    </source>
</evidence>
<proteinExistence type="predicted"/>
<dbReference type="InterPro" id="IPR012340">
    <property type="entry name" value="NA-bd_OB-fold"/>
</dbReference>
<keyword evidence="5" id="KW-0862">Zinc</keyword>
<keyword evidence="7" id="KW-0234">DNA repair</keyword>
<keyword evidence="2" id="KW-0235">DNA replication</keyword>
<evidence type="ECO:0000256" key="10">
    <source>
        <dbReference type="SAM" id="MobiDB-lite"/>
    </source>
</evidence>
<keyword evidence="4" id="KW-0227">DNA damage</keyword>
<organism evidence="11 12">
    <name type="scientific">Streptomyces phage BRock</name>
    <dbReference type="NCBI Taxonomy" id="1913591"/>
    <lineage>
        <taxon>Viruses</taxon>
        <taxon>Duplodnaviria</taxon>
        <taxon>Heunggongvirae</taxon>
        <taxon>Uroviricota</taxon>
        <taxon>Caudoviricetes</taxon>
        <taxon>Borockvirus</taxon>
        <taxon>Borockvirus brock</taxon>
    </lineage>
</organism>
<evidence type="ECO:0000256" key="9">
    <source>
        <dbReference type="ARBA" id="ARBA00032941"/>
    </source>
</evidence>
<dbReference type="Gene3D" id="3.90.198.10">
    <property type="entry name" value="Replication Fork Single-Stranded Dna Binding Protein"/>
    <property type="match status" value="1"/>
</dbReference>
<dbReference type="Proteomes" id="UP000224898">
    <property type="component" value="Segment"/>
</dbReference>
<dbReference type="KEGG" id="vg:55601500"/>
<name>A0A1J0GVZ4_9CAUD</name>
<dbReference type="EMBL" id="KX925554">
    <property type="protein sequence ID" value="APC46348.1"/>
    <property type="molecule type" value="Genomic_DNA"/>
</dbReference>
<dbReference type="GeneID" id="55601500"/>